<dbReference type="Proteomes" id="UP000184501">
    <property type="component" value="Unassembled WGS sequence"/>
</dbReference>
<protein>
    <recommendedName>
        <fullName evidence="1">DUF559 domain-containing protein</fullName>
    </recommendedName>
</protein>
<dbReference type="EMBL" id="FQVN01000001">
    <property type="protein sequence ID" value="SHE53457.1"/>
    <property type="molecule type" value="Genomic_DNA"/>
</dbReference>
<dbReference type="AlphaFoldDB" id="A0A1M4UA20"/>
<gene>
    <name evidence="2" type="ORF">SAMN05444320_101349</name>
</gene>
<proteinExistence type="predicted"/>
<dbReference type="Gene3D" id="3.40.960.10">
    <property type="entry name" value="VSR Endonuclease"/>
    <property type="match status" value="1"/>
</dbReference>
<evidence type="ECO:0000313" key="2">
    <source>
        <dbReference type="EMBL" id="SHE53457.1"/>
    </source>
</evidence>
<feature type="domain" description="DUF559" evidence="1">
    <location>
        <begin position="231"/>
        <end position="291"/>
    </location>
</feature>
<reference evidence="2 3" key="1">
    <citation type="submission" date="2016-11" db="EMBL/GenBank/DDBJ databases">
        <authorList>
            <person name="Jaros S."/>
            <person name="Januszkiewicz K."/>
            <person name="Wedrychowicz H."/>
        </authorList>
    </citation>
    <scope>NUCLEOTIDE SEQUENCE [LARGE SCALE GENOMIC DNA]</scope>
    <source>
        <strain evidence="2 3">DSM 44523</strain>
    </source>
</reference>
<evidence type="ECO:0000259" key="1">
    <source>
        <dbReference type="Pfam" id="PF04480"/>
    </source>
</evidence>
<dbReference type="Pfam" id="PF04480">
    <property type="entry name" value="DUF559"/>
    <property type="match status" value="1"/>
</dbReference>
<dbReference type="InterPro" id="IPR007569">
    <property type="entry name" value="DUF559"/>
</dbReference>
<keyword evidence="3" id="KW-1185">Reference proteome</keyword>
<dbReference type="STRING" id="2017.SAMN05444320_101349"/>
<dbReference type="OrthoDB" id="3173471at2"/>
<evidence type="ECO:0000313" key="3">
    <source>
        <dbReference type="Proteomes" id="UP000184501"/>
    </source>
</evidence>
<sequence length="299" mass="32379">MLEIPGARHGACTREQAIAALGERGLRAAVRVGRLRELWTGVLIPPDRVLDPLTRASAALWFAGEGAVLSGPTAALAHGCTAADGQRVHVTVPYTRYLRRRPGLRMRQGQVCEEDVVELAGLRVFVLDQVIAELLRRDGDATALACLDQALAGLASPYRARFRATVGGRLARQVDRRGVARAELLLDLGTGLAESPQESALLLTVVDAGLPVPVPQHEVPDLDGQAACRLDLAWPELRIALEYDGRAAHENWVAADAARDAWLASRGWVTVRARAEDLRDPRRLLDEITRAFRARGAAA</sequence>
<organism evidence="2 3">
    <name type="scientific">Streptoalloteichus hindustanus</name>
    <dbReference type="NCBI Taxonomy" id="2017"/>
    <lineage>
        <taxon>Bacteria</taxon>
        <taxon>Bacillati</taxon>
        <taxon>Actinomycetota</taxon>
        <taxon>Actinomycetes</taxon>
        <taxon>Pseudonocardiales</taxon>
        <taxon>Pseudonocardiaceae</taxon>
        <taxon>Streptoalloteichus</taxon>
    </lineage>
</organism>
<accession>A0A1M4UA20</accession>
<dbReference type="RefSeq" id="WP_073479532.1">
    <property type="nucleotide sequence ID" value="NZ_FQVN01000001.1"/>
</dbReference>
<name>A0A1M4UA20_STRHI</name>